<dbReference type="EMBL" id="LIAE01007414">
    <property type="protein sequence ID" value="PAV79468.1"/>
    <property type="molecule type" value="Genomic_DNA"/>
</dbReference>
<evidence type="ECO:0000313" key="2">
    <source>
        <dbReference type="EMBL" id="PAV79468.1"/>
    </source>
</evidence>
<evidence type="ECO:0000313" key="3">
    <source>
        <dbReference type="Proteomes" id="UP000218231"/>
    </source>
</evidence>
<dbReference type="PANTHER" id="PTHR46060">
    <property type="entry name" value="MARINER MOS1 TRANSPOSASE-LIKE PROTEIN"/>
    <property type="match status" value="1"/>
</dbReference>
<keyword evidence="3" id="KW-1185">Reference proteome</keyword>
<dbReference type="Proteomes" id="UP000218231">
    <property type="component" value="Unassembled WGS sequence"/>
</dbReference>
<dbReference type="OrthoDB" id="9970333at2759"/>
<feature type="region of interest" description="Disordered" evidence="1">
    <location>
        <begin position="1"/>
        <end position="27"/>
    </location>
</feature>
<feature type="compositionally biased region" description="Polar residues" evidence="1">
    <location>
        <begin position="9"/>
        <end position="27"/>
    </location>
</feature>
<organism evidence="2 3">
    <name type="scientific">Diploscapter pachys</name>
    <dbReference type="NCBI Taxonomy" id="2018661"/>
    <lineage>
        <taxon>Eukaryota</taxon>
        <taxon>Metazoa</taxon>
        <taxon>Ecdysozoa</taxon>
        <taxon>Nematoda</taxon>
        <taxon>Chromadorea</taxon>
        <taxon>Rhabditida</taxon>
        <taxon>Rhabditina</taxon>
        <taxon>Rhabditomorpha</taxon>
        <taxon>Rhabditoidea</taxon>
        <taxon>Rhabditidae</taxon>
        <taxon>Diploscapter</taxon>
    </lineage>
</organism>
<comment type="caution">
    <text evidence="2">The sequence shown here is derived from an EMBL/GenBank/DDBJ whole genome shotgun (WGS) entry which is preliminary data.</text>
</comment>
<dbReference type="STRING" id="2018661.A0A2A2KZW9"/>
<gene>
    <name evidence="2" type="ORF">WR25_16754</name>
</gene>
<protein>
    <recommendedName>
        <fullName evidence="4">Tc1-like transposase DDE domain-containing protein</fullName>
    </recommendedName>
</protein>
<name>A0A2A2KZW9_9BILA</name>
<dbReference type="InterPro" id="IPR052709">
    <property type="entry name" value="Transposase-MT_Hybrid"/>
</dbReference>
<dbReference type="InterPro" id="IPR036397">
    <property type="entry name" value="RNaseH_sf"/>
</dbReference>
<proteinExistence type="predicted"/>
<dbReference type="AlphaFoldDB" id="A0A2A2KZW9"/>
<dbReference type="PANTHER" id="PTHR46060:SF1">
    <property type="entry name" value="MARINER MOS1 TRANSPOSASE-LIKE PROTEIN"/>
    <property type="match status" value="1"/>
</dbReference>
<reference evidence="2 3" key="1">
    <citation type="journal article" date="2017" name="Curr. Biol.">
        <title>Genome architecture and evolution of a unichromosomal asexual nematode.</title>
        <authorList>
            <person name="Fradin H."/>
            <person name="Zegar C."/>
            <person name="Gutwein M."/>
            <person name="Lucas J."/>
            <person name="Kovtun M."/>
            <person name="Corcoran D."/>
            <person name="Baugh L.R."/>
            <person name="Kiontke K."/>
            <person name="Gunsalus K."/>
            <person name="Fitch D.H."/>
            <person name="Piano F."/>
        </authorList>
    </citation>
    <scope>NUCLEOTIDE SEQUENCE [LARGE SCALE GENOMIC DNA]</scope>
    <source>
        <strain evidence="2">PF1309</strain>
    </source>
</reference>
<dbReference type="GO" id="GO:0003676">
    <property type="term" value="F:nucleic acid binding"/>
    <property type="evidence" value="ECO:0007669"/>
    <property type="project" value="InterPro"/>
</dbReference>
<evidence type="ECO:0008006" key="4">
    <source>
        <dbReference type="Google" id="ProtNLM"/>
    </source>
</evidence>
<evidence type="ECO:0000256" key="1">
    <source>
        <dbReference type="SAM" id="MobiDB-lite"/>
    </source>
</evidence>
<accession>A0A2A2KZW9</accession>
<dbReference type="Gene3D" id="3.30.420.10">
    <property type="entry name" value="Ribonuclease H-like superfamily/Ribonuclease H"/>
    <property type="match status" value="1"/>
</dbReference>
<sequence>MRDAPSGSRAAQSYQRSRNRTPLTQASPFRLVEHERANILRAAGRTVTATVYVDQLQNLIGAIREKRPRRSTVHLLHDNARLHVVSNTHQKIAELGWHPVTHPSYSPNLAPLDYRLFHPLKLHLRGKQLCLYIRCK</sequence>